<reference evidence="19 21" key="3">
    <citation type="submission" date="2019-07" db="EMBL/GenBank/DDBJ databases">
        <title>Whole genome shotgun sequence of Methylobacterium oxalidis NBRC 107715.</title>
        <authorList>
            <person name="Hosoyama A."/>
            <person name="Uohara A."/>
            <person name="Ohji S."/>
            <person name="Ichikawa N."/>
        </authorList>
    </citation>
    <scope>NUCLEOTIDE SEQUENCE [LARGE SCALE GENOMIC DNA]</scope>
    <source>
        <strain evidence="19 21">NBRC 107715</strain>
    </source>
</reference>
<dbReference type="Pfam" id="PF07536">
    <property type="entry name" value="HWE_HK"/>
    <property type="match status" value="1"/>
</dbReference>
<proteinExistence type="predicted"/>
<comment type="catalytic activity">
    <reaction evidence="1">
        <text>ATP + protein L-histidine = ADP + protein N-phospho-L-histidine.</text>
        <dbReference type="EC" id="2.7.13.3"/>
    </reaction>
</comment>
<evidence type="ECO:0000256" key="11">
    <source>
        <dbReference type="ARBA" id="ARBA00022741"/>
    </source>
</evidence>
<dbReference type="SUPFAM" id="SSF55785">
    <property type="entry name" value="PYP-like sensor domain (PAS domain)"/>
    <property type="match status" value="2"/>
</dbReference>
<dbReference type="SUPFAM" id="SSF55781">
    <property type="entry name" value="GAF domain-like"/>
    <property type="match status" value="2"/>
</dbReference>
<feature type="domain" description="PAS" evidence="17">
    <location>
        <begin position="499"/>
        <end position="572"/>
    </location>
</feature>
<dbReference type="GO" id="GO:0005524">
    <property type="term" value="F:ATP binding"/>
    <property type="evidence" value="ECO:0007669"/>
    <property type="project" value="UniProtKB-KW"/>
</dbReference>
<dbReference type="PROSITE" id="PS50113">
    <property type="entry name" value="PAC"/>
    <property type="match status" value="1"/>
</dbReference>
<dbReference type="EC" id="2.7.13.3" evidence="2"/>
<organism evidence="19 21">
    <name type="scientific">Methylobacterium oxalidis</name>
    <dbReference type="NCBI Taxonomy" id="944322"/>
    <lineage>
        <taxon>Bacteria</taxon>
        <taxon>Pseudomonadati</taxon>
        <taxon>Pseudomonadota</taxon>
        <taxon>Alphaproteobacteria</taxon>
        <taxon>Hyphomicrobiales</taxon>
        <taxon>Methylobacteriaceae</taxon>
        <taxon>Methylobacterium</taxon>
    </lineage>
</organism>
<sequence>MAGRIRAHDWAATSLGASEAWSDRLKLMVEQVLASPLVSTLVCGPGRVLIYNDAAARLYGDRHPAALGRPIPKTFPEGWATVAPLYERAFAGETISVARQPLDTRGEGDPAADAFDATLTPVRESGAVAHVHMIGTEVGERLRAETALRESEERQRFLLGLSDGLRPLSDPTEIQRMAMKLLAEKHDVMRAAYLDVAADGDTVTMAARFERDAAPTPDRLRLSDYGSDIADAFRAGRTLFVRDTETEAGSDAQREAYRAIGVRAWIVAPLVKQGRLIAVVGVQSGEPRHWTRADIRQVDDVAERTWAAVERARAETALRDSRTLLAAQNEAFLAAVSDLPLERSLDPMVRAAVSHFGETRCAFYVVEPNEAELRLVAGMTAQYADDVDGFKIDADSLACGLAVHLRQPVITPDVRLEQRWAPWLWMAEKHDYRGVWSFPMKTATGRRLGTFDFYFGRPRDADASDRAFATDLAHAAGIVISRHQEAEKRVRAEMLLRESEERFAQFGASSSDALWIRDAATLAMEYVSPAIRTIYGVSPDDLIGDPARWLALIRPEDRDGAYAHLEKARAGEEVVYEFRIRRPSDGEERWIRNTDFPLRDAQGRVQRIGGIAEDVTDAKRAAERQEVLINELQHRARNLLGVVAAIADRTLKRGGSVEAFEERLKALGRAQGLLSAGGSDTVAVGALVRAELAAHADGASNRARVAGPDVLLNARQVQNFALALHELTTNAVKYGALAGASGRLSVTWEVLLDRRGRRRLSLTWAESEVTIGPDTVKRRGYGTELIQEALAYALQAQVDYRKGPDGVRCRIEMPLA</sequence>
<keyword evidence="10" id="KW-0677">Repeat</keyword>
<evidence type="ECO:0000256" key="8">
    <source>
        <dbReference type="ARBA" id="ARBA00022643"/>
    </source>
</evidence>
<keyword evidence="5" id="KW-0597">Phosphoprotein</keyword>
<dbReference type="SMART" id="SM00091">
    <property type="entry name" value="PAS"/>
    <property type="match status" value="2"/>
</dbReference>
<dbReference type="Proteomes" id="UP001156856">
    <property type="component" value="Unassembled WGS sequence"/>
</dbReference>
<name>A0A512JBL9_9HYPH</name>
<evidence type="ECO:0000256" key="13">
    <source>
        <dbReference type="ARBA" id="ARBA00022840"/>
    </source>
</evidence>
<dbReference type="InterPro" id="IPR003018">
    <property type="entry name" value="GAF"/>
</dbReference>
<comment type="caution">
    <text evidence="19">The sequence shown here is derived from an EMBL/GenBank/DDBJ whole genome shotgun (WGS) entry which is preliminary data.</text>
</comment>
<keyword evidence="6" id="KW-0716">Sensory transduction</keyword>
<keyword evidence="9" id="KW-0808">Transferase</keyword>
<dbReference type="InterPro" id="IPR001610">
    <property type="entry name" value="PAC"/>
</dbReference>
<keyword evidence="14" id="KW-0157">Chromophore</keyword>
<evidence type="ECO:0000256" key="2">
    <source>
        <dbReference type="ARBA" id="ARBA00012438"/>
    </source>
</evidence>
<keyword evidence="11" id="KW-0547">Nucleotide-binding</keyword>
<reference evidence="22" key="2">
    <citation type="journal article" date="2019" name="Int. J. Syst. Evol. Microbiol.">
        <title>The Global Catalogue of Microorganisms (GCM) 10K type strain sequencing project: providing services to taxonomists for standard genome sequencing and annotation.</title>
        <authorList>
            <consortium name="The Broad Institute Genomics Platform"/>
            <consortium name="The Broad Institute Genome Sequencing Center for Infectious Disease"/>
            <person name="Wu L."/>
            <person name="Ma J."/>
        </authorList>
    </citation>
    <scope>NUCLEOTIDE SEQUENCE [LARGE SCALE GENOMIC DNA]</scope>
    <source>
        <strain evidence="22">NBRC 107715</strain>
    </source>
</reference>
<keyword evidence="12" id="KW-0418">Kinase</keyword>
<evidence type="ECO:0000259" key="18">
    <source>
        <dbReference type="PROSITE" id="PS50113"/>
    </source>
</evidence>
<dbReference type="EMBL" id="BJZU01000149">
    <property type="protein sequence ID" value="GEP07362.1"/>
    <property type="molecule type" value="Genomic_DNA"/>
</dbReference>
<keyword evidence="16" id="KW-0675">Receptor</keyword>
<evidence type="ECO:0000256" key="5">
    <source>
        <dbReference type="ARBA" id="ARBA00022553"/>
    </source>
</evidence>
<evidence type="ECO:0000256" key="7">
    <source>
        <dbReference type="ARBA" id="ARBA00022630"/>
    </source>
</evidence>
<evidence type="ECO:0000256" key="6">
    <source>
        <dbReference type="ARBA" id="ARBA00022606"/>
    </source>
</evidence>
<dbReference type="Pfam" id="PF01590">
    <property type="entry name" value="GAF"/>
    <property type="match status" value="1"/>
</dbReference>
<keyword evidence="22" id="KW-1185">Reference proteome</keyword>
<evidence type="ECO:0000313" key="22">
    <source>
        <dbReference type="Proteomes" id="UP001156856"/>
    </source>
</evidence>
<dbReference type="SMART" id="SM00086">
    <property type="entry name" value="PAC"/>
    <property type="match status" value="1"/>
</dbReference>
<evidence type="ECO:0000256" key="10">
    <source>
        <dbReference type="ARBA" id="ARBA00022737"/>
    </source>
</evidence>
<dbReference type="InterPro" id="IPR036890">
    <property type="entry name" value="HATPase_C_sf"/>
</dbReference>
<evidence type="ECO:0000313" key="19">
    <source>
        <dbReference type="EMBL" id="GEP07362.1"/>
    </source>
</evidence>
<evidence type="ECO:0000259" key="17">
    <source>
        <dbReference type="PROSITE" id="PS50112"/>
    </source>
</evidence>
<dbReference type="CDD" id="cd00130">
    <property type="entry name" value="PAS"/>
    <property type="match status" value="1"/>
</dbReference>
<dbReference type="SMART" id="SM00065">
    <property type="entry name" value="GAF"/>
    <property type="match status" value="2"/>
</dbReference>
<dbReference type="Pfam" id="PF08448">
    <property type="entry name" value="PAS_4"/>
    <property type="match status" value="1"/>
</dbReference>
<keyword evidence="7" id="KW-0285">Flavoprotein</keyword>
<dbReference type="EMBL" id="BSPK01000024">
    <property type="protein sequence ID" value="GLS63477.1"/>
    <property type="molecule type" value="Genomic_DNA"/>
</dbReference>
<evidence type="ECO:0000256" key="16">
    <source>
        <dbReference type="ARBA" id="ARBA00023170"/>
    </source>
</evidence>
<dbReference type="Gene3D" id="3.30.565.10">
    <property type="entry name" value="Histidine kinase-like ATPase, C-terminal domain"/>
    <property type="match status" value="1"/>
</dbReference>
<evidence type="ECO:0000313" key="20">
    <source>
        <dbReference type="EMBL" id="GLS63477.1"/>
    </source>
</evidence>
<evidence type="ECO:0000256" key="3">
    <source>
        <dbReference type="ARBA" id="ARBA00021740"/>
    </source>
</evidence>
<dbReference type="Pfam" id="PF08447">
    <property type="entry name" value="PAS_3"/>
    <property type="match status" value="1"/>
</dbReference>
<evidence type="ECO:0000256" key="9">
    <source>
        <dbReference type="ARBA" id="ARBA00022679"/>
    </source>
</evidence>
<dbReference type="AlphaFoldDB" id="A0A512JBL9"/>
<dbReference type="PROSITE" id="PS50112">
    <property type="entry name" value="PAS"/>
    <property type="match status" value="1"/>
</dbReference>
<dbReference type="InterPro" id="IPR013656">
    <property type="entry name" value="PAS_4"/>
</dbReference>
<dbReference type="InterPro" id="IPR013655">
    <property type="entry name" value="PAS_fold_3"/>
</dbReference>
<reference evidence="20" key="4">
    <citation type="submission" date="2023-01" db="EMBL/GenBank/DDBJ databases">
        <title>Draft genome sequence of Methylobacterium oxalidis strain NBRC 107715.</title>
        <authorList>
            <person name="Sun Q."/>
            <person name="Mori K."/>
        </authorList>
    </citation>
    <scope>NUCLEOTIDE SEQUENCE</scope>
    <source>
        <strain evidence="20">NBRC 107715</strain>
    </source>
</reference>
<dbReference type="NCBIfam" id="TIGR00229">
    <property type="entry name" value="sensory_box"/>
    <property type="match status" value="1"/>
</dbReference>
<dbReference type="InterPro" id="IPR011102">
    <property type="entry name" value="Sig_transdc_His_kinase_HWE"/>
</dbReference>
<dbReference type="InterPro" id="IPR000700">
    <property type="entry name" value="PAS-assoc_C"/>
</dbReference>
<evidence type="ECO:0000256" key="4">
    <source>
        <dbReference type="ARBA" id="ARBA00022543"/>
    </source>
</evidence>
<keyword evidence="13" id="KW-0067">ATP-binding</keyword>
<dbReference type="Proteomes" id="UP000321960">
    <property type="component" value="Unassembled WGS sequence"/>
</dbReference>
<dbReference type="InterPro" id="IPR000014">
    <property type="entry name" value="PAS"/>
</dbReference>
<keyword evidence="8" id="KW-0288">FMN</keyword>
<dbReference type="InterPro" id="IPR035965">
    <property type="entry name" value="PAS-like_dom_sf"/>
</dbReference>
<protein>
    <recommendedName>
        <fullName evidence="3">Blue-light-activated histidine kinase</fullName>
        <ecNumber evidence="2">2.7.13.3</ecNumber>
    </recommendedName>
</protein>
<accession>A0A512JBL9</accession>
<evidence type="ECO:0000256" key="14">
    <source>
        <dbReference type="ARBA" id="ARBA00022991"/>
    </source>
</evidence>
<dbReference type="InterPro" id="IPR029016">
    <property type="entry name" value="GAF-like_dom_sf"/>
</dbReference>
<evidence type="ECO:0000256" key="12">
    <source>
        <dbReference type="ARBA" id="ARBA00022777"/>
    </source>
</evidence>
<dbReference type="SMART" id="SM00911">
    <property type="entry name" value="HWE_HK"/>
    <property type="match status" value="1"/>
</dbReference>
<reference evidence="20" key="1">
    <citation type="journal article" date="2014" name="Int. J. Syst. Evol. Microbiol.">
        <title>Complete genome of a new Firmicutes species belonging to the dominant human colonic microbiota ('Ruminococcus bicirculans') reveals two chromosomes and a selective capacity to utilize plant glucans.</title>
        <authorList>
            <consortium name="NISC Comparative Sequencing Program"/>
            <person name="Wegmann U."/>
            <person name="Louis P."/>
            <person name="Goesmann A."/>
            <person name="Henrissat B."/>
            <person name="Duncan S.H."/>
            <person name="Flint H.J."/>
        </authorList>
    </citation>
    <scope>NUCLEOTIDE SEQUENCE</scope>
    <source>
        <strain evidence="20">NBRC 107715</strain>
    </source>
</reference>
<dbReference type="GO" id="GO:0009881">
    <property type="term" value="F:photoreceptor activity"/>
    <property type="evidence" value="ECO:0007669"/>
    <property type="project" value="UniProtKB-KW"/>
</dbReference>
<evidence type="ECO:0000256" key="15">
    <source>
        <dbReference type="ARBA" id="ARBA00023026"/>
    </source>
</evidence>
<evidence type="ECO:0000256" key="1">
    <source>
        <dbReference type="ARBA" id="ARBA00000085"/>
    </source>
</evidence>
<feature type="domain" description="PAC" evidence="18">
    <location>
        <begin position="574"/>
        <end position="627"/>
    </location>
</feature>
<dbReference type="Gene3D" id="3.30.450.40">
    <property type="match status" value="2"/>
</dbReference>
<dbReference type="Gene3D" id="3.30.450.20">
    <property type="entry name" value="PAS domain"/>
    <property type="match status" value="2"/>
</dbReference>
<dbReference type="Pfam" id="PF13185">
    <property type="entry name" value="GAF_2"/>
    <property type="match status" value="1"/>
</dbReference>
<evidence type="ECO:0000313" key="21">
    <source>
        <dbReference type="Proteomes" id="UP000321960"/>
    </source>
</evidence>
<dbReference type="PANTHER" id="PTHR41523:SF8">
    <property type="entry name" value="ETHYLENE RESPONSE SENSOR PROTEIN"/>
    <property type="match status" value="1"/>
</dbReference>
<gene>
    <name evidence="20" type="ORF">GCM10007888_18580</name>
    <name evidence="19" type="ORF">MOX02_54000</name>
</gene>
<keyword evidence="4" id="KW-0600">Photoreceptor protein</keyword>
<dbReference type="PANTHER" id="PTHR41523">
    <property type="entry name" value="TWO-COMPONENT SYSTEM SENSOR PROTEIN"/>
    <property type="match status" value="1"/>
</dbReference>
<dbReference type="GO" id="GO:0004673">
    <property type="term" value="F:protein histidine kinase activity"/>
    <property type="evidence" value="ECO:0007669"/>
    <property type="project" value="UniProtKB-EC"/>
</dbReference>
<dbReference type="RefSeq" id="WP_238179448.1">
    <property type="nucleotide sequence ID" value="NZ_BJZU01000149.1"/>
</dbReference>
<keyword evidence="15" id="KW-0843">Virulence</keyword>